<sequence>MRNPFISITNKKDKSKYYAKVYDDAATNALAAMARYNGLTRTILDHVTVAMDAKNECVVDLQDMDAAFRINTPAVRTKALNLLRMMNVIQTSTSNRTGFTTIRVNFNAYCRDVENEIAKGKGFNEPLNLSVLDSDGFIDEEAVKNFKARKPKKVDLFADIDKYIIN</sequence>
<evidence type="ECO:0000313" key="1">
    <source>
        <dbReference type="EMBL" id="KFE53994.1"/>
    </source>
</evidence>
<proteinExistence type="predicted"/>
<dbReference type="RefSeq" id="WP_047572434.1">
    <property type="nucleotide sequence ID" value="NZ_JPQT01000063.1"/>
</dbReference>
<dbReference type="EMBL" id="JPQT01000063">
    <property type="protein sequence ID" value="KFE53994.1"/>
    <property type="molecule type" value="Genomic_DNA"/>
</dbReference>
<accession>A0A085VEY1</accession>
<protein>
    <recommendedName>
        <fullName evidence="3">Replication protein</fullName>
    </recommendedName>
</protein>
<comment type="caution">
    <text evidence="1">The sequence shown here is derived from an EMBL/GenBank/DDBJ whole genome shotgun (WGS) entry which is preliminary data.</text>
</comment>
<dbReference type="AlphaFoldDB" id="A0A085VEY1"/>
<dbReference type="Proteomes" id="UP000028643">
    <property type="component" value="Unassembled WGS sequence"/>
</dbReference>
<evidence type="ECO:0008006" key="3">
    <source>
        <dbReference type="Google" id="ProtNLM"/>
    </source>
</evidence>
<dbReference type="PATRIC" id="fig|317.174.peg.893"/>
<reference evidence="1 2" key="1">
    <citation type="submission" date="2014-07" db="EMBL/GenBank/DDBJ databases">
        <title>Draft Genome Sequences of Environmental Pseudomonas syringae strains.</title>
        <authorList>
            <person name="Baltrus D.A."/>
            <person name="Berge O."/>
            <person name="Morris C."/>
        </authorList>
    </citation>
    <scope>NUCLEOTIDE SEQUENCE [LARGE SCALE GENOMIC DNA]</scope>
    <source>
        <strain evidence="1 2">CEB003</strain>
    </source>
</reference>
<name>A0A085VEY1_PSESX</name>
<organism evidence="1 2">
    <name type="scientific">Pseudomonas syringae</name>
    <dbReference type="NCBI Taxonomy" id="317"/>
    <lineage>
        <taxon>Bacteria</taxon>
        <taxon>Pseudomonadati</taxon>
        <taxon>Pseudomonadota</taxon>
        <taxon>Gammaproteobacteria</taxon>
        <taxon>Pseudomonadales</taxon>
        <taxon>Pseudomonadaceae</taxon>
        <taxon>Pseudomonas</taxon>
    </lineage>
</organism>
<gene>
    <name evidence="1" type="ORF">IV02_04400</name>
</gene>
<evidence type="ECO:0000313" key="2">
    <source>
        <dbReference type="Proteomes" id="UP000028643"/>
    </source>
</evidence>